<comment type="caution">
    <text evidence="2">The sequence shown here is derived from an EMBL/GenBank/DDBJ whole genome shotgun (WGS) entry which is preliminary data.</text>
</comment>
<dbReference type="Gene3D" id="1.25.40.10">
    <property type="entry name" value="Tetratricopeptide repeat domain"/>
    <property type="match status" value="1"/>
</dbReference>
<dbReference type="InterPro" id="IPR057136">
    <property type="entry name" value="At2g35280_TPR_dom"/>
</dbReference>
<dbReference type="Pfam" id="PF23310">
    <property type="entry name" value="TPR_27"/>
    <property type="match status" value="1"/>
</dbReference>
<protein>
    <recommendedName>
        <fullName evidence="1">At2g35280-like TPR domain-containing protein</fullName>
    </recommendedName>
</protein>
<evidence type="ECO:0000313" key="2">
    <source>
        <dbReference type="EMBL" id="KAK1325696.1"/>
    </source>
</evidence>
<keyword evidence="3" id="KW-1185">Reference proteome</keyword>
<gene>
    <name evidence="2" type="ORF">QJS10_CPA01g02757</name>
</gene>
<reference evidence="2" key="1">
    <citation type="journal article" date="2023" name="Nat. Commun.">
        <title>Diploid and tetraploid genomes of Acorus and the evolution of monocots.</title>
        <authorList>
            <person name="Ma L."/>
            <person name="Liu K.W."/>
            <person name="Li Z."/>
            <person name="Hsiao Y.Y."/>
            <person name="Qi Y."/>
            <person name="Fu T."/>
            <person name="Tang G.D."/>
            <person name="Zhang D."/>
            <person name="Sun W.H."/>
            <person name="Liu D.K."/>
            <person name="Li Y."/>
            <person name="Chen G.Z."/>
            <person name="Liu X.D."/>
            <person name="Liao X.Y."/>
            <person name="Jiang Y.T."/>
            <person name="Yu X."/>
            <person name="Hao Y."/>
            <person name="Huang J."/>
            <person name="Zhao X.W."/>
            <person name="Ke S."/>
            <person name="Chen Y.Y."/>
            <person name="Wu W.L."/>
            <person name="Hsu J.L."/>
            <person name="Lin Y.F."/>
            <person name="Huang M.D."/>
            <person name="Li C.Y."/>
            <person name="Huang L."/>
            <person name="Wang Z.W."/>
            <person name="Zhao X."/>
            <person name="Zhong W.Y."/>
            <person name="Peng D.H."/>
            <person name="Ahmad S."/>
            <person name="Lan S."/>
            <person name="Zhang J.S."/>
            <person name="Tsai W.C."/>
            <person name="Van de Peer Y."/>
            <person name="Liu Z.J."/>
        </authorList>
    </citation>
    <scope>NUCLEOTIDE SEQUENCE</scope>
    <source>
        <strain evidence="2">CP</strain>
    </source>
</reference>
<organism evidence="2 3">
    <name type="scientific">Acorus calamus</name>
    <name type="common">Sweet flag</name>
    <dbReference type="NCBI Taxonomy" id="4465"/>
    <lineage>
        <taxon>Eukaryota</taxon>
        <taxon>Viridiplantae</taxon>
        <taxon>Streptophyta</taxon>
        <taxon>Embryophyta</taxon>
        <taxon>Tracheophyta</taxon>
        <taxon>Spermatophyta</taxon>
        <taxon>Magnoliopsida</taxon>
        <taxon>Liliopsida</taxon>
        <taxon>Acoraceae</taxon>
        <taxon>Acorus</taxon>
    </lineage>
</organism>
<dbReference type="Proteomes" id="UP001180020">
    <property type="component" value="Unassembled WGS sequence"/>
</dbReference>
<proteinExistence type="predicted"/>
<reference evidence="2" key="2">
    <citation type="submission" date="2023-06" db="EMBL/GenBank/DDBJ databases">
        <authorList>
            <person name="Ma L."/>
            <person name="Liu K.-W."/>
            <person name="Li Z."/>
            <person name="Hsiao Y.-Y."/>
            <person name="Qi Y."/>
            <person name="Fu T."/>
            <person name="Tang G."/>
            <person name="Zhang D."/>
            <person name="Sun W.-H."/>
            <person name="Liu D.-K."/>
            <person name="Li Y."/>
            <person name="Chen G.-Z."/>
            <person name="Liu X.-D."/>
            <person name="Liao X.-Y."/>
            <person name="Jiang Y.-T."/>
            <person name="Yu X."/>
            <person name="Hao Y."/>
            <person name="Huang J."/>
            <person name="Zhao X.-W."/>
            <person name="Ke S."/>
            <person name="Chen Y.-Y."/>
            <person name="Wu W.-L."/>
            <person name="Hsu J.-L."/>
            <person name="Lin Y.-F."/>
            <person name="Huang M.-D."/>
            <person name="Li C.-Y."/>
            <person name="Huang L."/>
            <person name="Wang Z.-W."/>
            <person name="Zhao X."/>
            <person name="Zhong W.-Y."/>
            <person name="Peng D.-H."/>
            <person name="Ahmad S."/>
            <person name="Lan S."/>
            <person name="Zhang J.-S."/>
            <person name="Tsai W.-C."/>
            <person name="Van De Peer Y."/>
            <person name="Liu Z.-J."/>
        </authorList>
    </citation>
    <scope>NUCLEOTIDE SEQUENCE</scope>
    <source>
        <strain evidence="2">CP</strain>
        <tissue evidence="2">Leaves</tissue>
    </source>
</reference>
<dbReference type="PANTHER" id="PTHR33784:SF10">
    <property type="entry name" value="F-BOX PROTEIN"/>
    <property type="match status" value="1"/>
</dbReference>
<dbReference type="InterPro" id="IPR040338">
    <property type="entry name" value="At1g67623-like"/>
</dbReference>
<dbReference type="SUPFAM" id="SSF81901">
    <property type="entry name" value="HCP-like"/>
    <property type="match status" value="1"/>
</dbReference>
<dbReference type="AlphaFoldDB" id="A0AAV9FJ53"/>
<evidence type="ECO:0000259" key="1">
    <source>
        <dbReference type="Pfam" id="PF23310"/>
    </source>
</evidence>
<dbReference type="InterPro" id="IPR011990">
    <property type="entry name" value="TPR-like_helical_dom_sf"/>
</dbReference>
<dbReference type="EMBL" id="JAUJYO010000001">
    <property type="protein sequence ID" value="KAK1325696.1"/>
    <property type="molecule type" value="Genomic_DNA"/>
</dbReference>
<feature type="domain" description="At2g35280-like TPR" evidence="1">
    <location>
        <begin position="25"/>
        <end position="120"/>
    </location>
</feature>
<sequence>MVRSFKLAAGDRLVKRQINFSEAHDWKSPAQYSRLLEDCLEGENTKAMYIKGMVDYFQYENIDSGISQLTKATNMGSIEAVYALGMIYLSSDSTSEQGFELLHKANKRGDKERSRKRSRLILCAIWKNQRLPLREYECENAKCGMSRERRTRRWDEEGLLCKVEAGGSPTTCSCVKVRVMAFENEVIFSFENLWESLRRIVIEWGTGLAFGWKKNFSTFRSDWGGLLWKIR</sequence>
<accession>A0AAV9FJ53</accession>
<name>A0AAV9FJ53_ACOCL</name>
<evidence type="ECO:0000313" key="3">
    <source>
        <dbReference type="Proteomes" id="UP001180020"/>
    </source>
</evidence>
<dbReference type="PANTHER" id="PTHR33784">
    <property type="entry name" value="OS05G0482100 PROTEIN"/>
    <property type="match status" value="1"/>
</dbReference>